<evidence type="ECO:0000256" key="3">
    <source>
        <dbReference type="ARBA" id="ARBA00023015"/>
    </source>
</evidence>
<dbReference type="GO" id="GO:0003712">
    <property type="term" value="F:transcription coregulator activity"/>
    <property type="evidence" value="ECO:0007669"/>
    <property type="project" value="InterPro"/>
</dbReference>
<reference evidence="9 10" key="1">
    <citation type="journal article" date="2019" name="Plant Biotechnol. J.">
        <title>The red bayberry genome and genetic basis of sex determination.</title>
        <authorList>
            <person name="Jia H.M."/>
            <person name="Jia H.J."/>
            <person name="Cai Q.L."/>
            <person name="Wang Y."/>
            <person name="Zhao H.B."/>
            <person name="Yang W.F."/>
            <person name="Wang G.Y."/>
            <person name="Li Y.H."/>
            <person name="Zhan D.L."/>
            <person name="Shen Y.T."/>
            <person name="Niu Q.F."/>
            <person name="Chang L."/>
            <person name="Qiu J."/>
            <person name="Zhao L."/>
            <person name="Xie H.B."/>
            <person name="Fu W.Y."/>
            <person name="Jin J."/>
            <person name="Li X.W."/>
            <person name="Jiao Y."/>
            <person name="Zhou C.C."/>
            <person name="Tu T."/>
            <person name="Chai C.Y."/>
            <person name="Gao J.L."/>
            <person name="Fan L.J."/>
            <person name="van de Weg E."/>
            <person name="Wang J.Y."/>
            <person name="Gao Z.S."/>
        </authorList>
    </citation>
    <scope>NUCLEOTIDE SEQUENCE [LARGE SCALE GENOMIC DNA]</scope>
    <source>
        <tissue evidence="9">Leaves</tissue>
    </source>
</reference>
<dbReference type="Pfam" id="PF05669">
    <property type="entry name" value="Med31"/>
    <property type="match status" value="1"/>
</dbReference>
<gene>
    <name evidence="9" type="ORF">CJ030_MR8G001623</name>
</gene>
<evidence type="ECO:0000256" key="5">
    <source>
        <dbReference type="ARBA" id="ARBA00023163"/>
    </source>
</evidence>
<evidence type="ECO:0000256" key="4">
    <source>
        <dbReference type="ARBA" id="ARBA00023159"/>
    </source>
</evidence>
<feature type="region of interest" description="Disordered" evidence="8">
    <location>
        <begin position="1"/>
        <end position="25"/>
    </location>
</feature>
<dbReference type="OrthoDB" id="10257739at2759"/>
<feature type="compositionally biased region" description="Basic and acidic residues" evidence="8">
    <location>
        <begin position="186"/>
        <end position="199"/>
    </location>
</feature>
<keyword evidence="3 7" id="KW-0805">Transcription regulation</keyword>
<dbReference type="FunFam" id="1.10.10.1340:FF:000001">
    <property type="entry name" value="Mediator of RNA polymerase II transcription subunit 31"/>
    <property type="match status" value="1"/>
</dbReference>
<feature type="region of interest" description="Disordered" evidence="8">
    <location>
        <begin position="173"/>
        <end position="199"/>
    </location>
</feature>
<sequence length="199" mass="22906">MASIKEDGDDAESTPSSPTSVYKDPDDGRQRFLLELEFVQCLANPTYIHYLAQNRYFEDEAFIGYLKYLQYWQQPEYIKYIMYPHCLFFLELLQNANFRNAMAHPGNKELAHRQQFYFWKNYRNNRLKHILPRQLPEAVPAPPVSAPPQPPVPPVPATTIAVTAPPAPALSPMQYAIPHGSAQAKNDMRTSGVDRRKRK</sequence>
<keyword evidence="5 7" id="KW-0804">Transcription</keyword>
<evidence type="ECO:0000256" key="7">
    <source>
        <dbReference type="RuleBase" id="RU364129"/>
    </source>
</evidence>
<dbReference type="InterPro" id="IPR038089">
    <property type="entry name" value="Med31_sf"/>
</dbReference>
<comment type="subunit">
    <text evidence="7">Component of the Mediator complex.</text>
</comment>
<comment type="caution">
    <text evidence="9">The sequence shown here is derived from an EMBL/GenBank/DDBJ whole genome shotgun (WGS) entry which is preliminary data.</text>
</comment>
<dbReference type="EMBL" id="RXIC02000026">
    <property type="protein sequence ID" value="KAB1204111.1"/>
    <property type="molecule type" value="Genomic_DNA"/>
</dbReference>
<dbReference type="GO" id="GO:0016592">
    <property type="term" value="C:mediator complex"/>
    <property type="evidence" value="ECO:0007669"/>
    <property type="project" value="InterPro"/>
</dbReference>
<name>A0A6A1UV23_9ROSI</name>
<organism evidence="9 10">
    <name type="scientific">Morella rubra</name>
    <name type="common">Chinese bayberry</name>
    <dbReference type="NCBI Taxonomy" id="262757"/>
    <lineage>
        <taxon>Eukaryota</taxon>
        <taxon>Viridiplantae</taxon>
        <taxon>Streptophyta</taxon>
        <taxon>Embryophyta</taxon>
        <taxon>Tracheophyta</taxon>
        <taxon>Spermatophyta</taxon>
        <taxon>Magnoliopsida</taxon>
        <taxon>eudicotyledons</taxon>
        <taxon>Gunneridae</taxon>
        <taxon>Pentapetalae</taxon>
        <taxon>rosids</taxon>
        <taxon>fabids</taxon>
        <taxon>Fagales</taxon>
        <taxon>Myricaceae</taxon>
        <taxon>Morella</taxon>
    </lineage>
</organism>
<feature type="region of interest" description="Disordered" evidence="8">
    <location>
        <begin position="139"/>
        <end position="159"/>
    </location>
</feature>
<proteinExistence type="inferred from homology"/>
<protein>
    <recommendedName>
        <fullName evidence="7">Mediator of RNA polymerase II transcription subunit 31</fullName>
    </recommendedName>
</protein>
<keyword evidence="10" id="KW-1185">Reference proteome</keyword>
<comment type="subcellular location">
    <subcellularLocation>
        <location evidence="1 7">Nucleus</location>
    </subcellularLocation>
</comment>
<comment type="function">
    <text evidence="7">Component of the Mediator complex, a coactivator involved in the regulated transcription of nearly all RNA polymerase II-dependent genes. Mediator functions as a bridge to convey information from gene-specific regulatory proteins to the basal RNA polymerase II transcription machinery. Mediator is recruited to promoters by direct interactions with regulatory proteins and serves as a scaffold for the assembly of a functional preinitiation complex with RNA polymerase II and the general transcription factors.</text>
</comment>
<evidence type="ECO:0000256" key="8">
    <source>
        <dbReference type="SAM" id="MobiDB-lite"/>
    </source>
</evidence>
<evidence type="ECO:0000256" key="2">
    <source>
        <dbReference type="ARBA" id="ARBA00006378"/>
    </source>
</evidence>
<dbReference type="Proteomes" id="UP000516437">
    <property type="component" value="Chromosome 8"/>
</dbReference>
<dbReference type="InterPro" id="IPR008831">
    <property type="entry name" value="Mediator_Med31"/>
</dbReference>
<dbReference type="PANTHER" id="PTHR13186">
    <property type="entry name" value="MEDIATOR OF RNA POLYMERASE II TRANSCRIPTION SUBUNIT 31"/>
    <property type="match status" value="1"/>
</dbReference>
<feature type="compositionally biased region" description="Pro residues" evidence="8">
    <location>
        <begin position="139"/>
        <end position="156"/>
    </location>
</feature>
<keyword evidence="6 7" id="KW-0539">Nucleus</keyword>
<comment type="similarity">
    <text evidence="2 7">Belongs to the Mediator complex subunit 31 family.</text>
</comment>
<evidence type="ECO:0000313" key="9">
    <source>
        <dbReference type="EMBL" id="KAB1204111.1"/>
    </source>
</evidence>
<evidence type="ECO:0000256" key="6">
    <source>
        <dbReference type="ARBA" id="ARBA00023242"/>
    </source>
</evidence>
<keyword evidence="4 7" id="KW-0010">Activator</keyword>
<evidence type="ECO:0000256" key="1">
    <source>
        <dbReference type="ARBA" id="ARBA00004123"/>
    </source>
</evidence>
<dbReference type="Gene3D" id="1.10.10.1340">
    <property type="entry name" value="Mediator of RNA polymerase II, submodule Med31 (Soh1)"/>
    <property type="match status" value="1"/>
</dbReference>
<dbReference type="GO" id="GO:0006355">
    <property type="term" value="P:regulation of DNA-templated transcription"/>
    <property type="evidence" value="ECO:0007669"/>
    <property type="project" value="InterPro"/>
</dbReference>
<accession>A0A6A1UV23</accession>
<dbReference type="AlphaFoldDB" id="A0A6A1UV23"/>
<evidence type="ECO:0000313" key="10">
    <source>
        <dbReference type="Proteomes" id="UP000516437"/>
    </source>
</evidence>